<gene>
    <name evidence="6" type="ORF">ACAOBT_LOCUS22815</name>
</gene>
<dbReference type="GO" id="GO:0005634">
    <property type="term" value="C:nucleus"/>
    <property type="evidence" value="ECO:0007669"/>
    <property type="project" value="TreeGrafter"/>
</dbReference>
<reference evidence="6" key="1">
    <citation type="submission" date="2022-03" db="EMBL/GenBank/DDBJ databases">
        <authorList>
            <person name="Sayadi A."/>
        </authorList>
    </citation>
    <scope>NUCLEOTIDE SEQUENCE</scope>
</reference>
<feature type="domain" description="C2H2-type" evidence="5">
    <location>
        <begin position="90"/>
        <end position="112"/>
    </location>
</feature>
<name>A0A9P0PR27_ACAOB</name>
<feature type="domain" description="C2H2-type" evidence="5">
    <location>
        <begin position="132"/>
        <end position="155"/>
    </location>
</feature>
<dbReference type="Proteomes" id="UP001152888">
    <property type="component" value="Unassembled WGS sequence"/>
</dbReference>
<dbReference type="GO" id="GO:0043565">
    <property type="term" value="F:sequence-specific DNA binding"/>
    <property type="evidence" value="ECO:0007669"/>
    <property type="project" value="TreeGrafter"/>
</dbReference>
<dbReference type="InterPro" id="IPR013087">
    <property type="entry name" value="Znf_C2H2_type"/>
</dbReference>
<dbReference type="PANTHER" id="PTHR24408">
    <property type="entry name" value="ZINC FINGER PROTEIN"/>
    <property type="match status" value="1"/>
</dbReference>
<proteinExistence type="predicted"/>
<dbReference type="OrthoDB" id="6756746at2759"/>
<feature type="domain" description="C2H2-type" evidence="5">
    <location>
        <begin position="601"/>
        <end position="621"/>
    </location>
</feature>
<comment type="caution">
    <text evidence="6">The sequence shown here is derived from an EMBL/GenBank/DDBJ whole genome shotgun (WGS) entry which is preliminary data.</text>
</comment>
<keyword evidence="2" id="KW-0677">Repeat</keyword>
<dbReference type="AlphaFoldDB" id="A0A9P0PR27"/>
<evidence type="ECO:0000259" key="5">
    <source>
        <dbReference type="SMART" id="SM00355"/>
    </source>
</evidence>
<evidence type="ECO:0000256" key="2">
    <source>
        <dbReference type="ARBA" id="ARBA00022737"/>
    </source>
</evidence>
<dbReference type="GO" id="GO:0000981">
    <property type="term" value="F:DNA-binding transcription factor activity, RNA polymerase II-specific"/>
    <property type="evidence" value="ECO:0007669"/>
    <property type="project" value="TreeGrafter"/>
</dbReference>
<evidence type="ECO:0000313" key="6">
    <source>
        <dbReference type="EMBL" id="CAH1995750.1"/>
    </source>
</evidence>
<keyword evidence="7" id="KW-1185">Reference proteome</keyword>
<organism evidence="6 7">
    <name type="scientific">Acanthoscelides obtectus</name>
    <name type="common">Bean weevil</name>
    <name type="synonym">Bruchus obtectus</name>
    <dbReference type="NCBI Taxonomy" id="200917"/>
    <lineage>
        <taxon>Eukaryota</taxon>
        <taxon>Metazoa</taxon>
        <taxon>Ecdysozoa</taxon>
        <taxon>Arthropoda</taxon>
        <taxon>Hexapoda</taxon>
        <taxon>Insecta</taxon>
        <taxon>Pterygota</taxon>
        <taxon>Neoptera</taxon>
        <taxon>Endopterygota</taxon>
        <taxon>Coleoptera</taxon>
        <taxon>Polyphaga</taxon>
        <taxon>Cucujiformia</taxon>
        <taxon>Chrysomeloidea</taxon>
        <taxon>Chrysomelidae</taxon>
        <taxon>Bruchinae</taxon>
        <taxon>Bruchini</taxon>
        <taxon>Acanthoscelides</taxon>
    </lineage>
</organism>
<feature type="domain" description="C2H2-type" evidence="5">
    <location>
        <begin position="627"/>
        <end position="650"/>
    </location>
</feature>
<accession>A0A9P0PR27</accession>
<protein>
    <recommendedName>
        <fullName evidence="5">C2H2-type domain-containing protein</fullName>
    </recommendedName>
</protein>
<dbReference type="GO" id="GO:0008270">
    <property type="term" value="F:zinc ion binding"/>
    <property type="evidence" value="ECO:0007669"/>
    <property type="project" value="UniProtKB-KW"/>
</dbReference>
<keyword evidence="3" id="KW-0863">Zinc-finger</keyword>
<feature type="domain" description="C2H2-type" evidence="5">
    <location>
        <begin position="529"/>
        <end position="552"/>
    </location>
</feature>
<evidence type="ECO:0000256" key="3">
    <source>
        <dbReference type="ARBA" id="ARBA00022771"/>
    </source>
</evidence>
<feature type="domain" description="C2H2-type" evidence="5">
    <location>
        <begin position="566"/>
        <end position="590"/>
    </location>
</feature>
<dbReference type="Gene3D" id="3.30.160.60">
    <property type="entry name" value="Classic Zinc Finger"/>
    <property type="match status" value="2"/>
</dbReference>
<evidence type="ECO:0000313" key="7">
    <source>
        <dbReference type="Proteomes" id="UP001152888"/>
    </source>
</evidence>
<feature type="domain" description="C2H2-type" evidence="5">
    <location>
        <begin position="660"/>
        <end position="680"/>
    </location>
</feature>
<keyword evidence="4" id="KW-0862">Zinc</keyword>
<dbReference type="SMART" id="SM00355">
    <property type="entry name" value="ZnF_C2H2"/>
    <property type="match status" value="9"/>
</dbReference>
<dbReference type="EMBL" id="CAKOFQ010007238">
    <property type="protein sequence ID" value="CAH1995750.1"/>
    <property type="molecule type" value="Genomic_DNA"/>
</dbReference>
<sequence>MLTEKNLEHSADLELEGFRYESTDETVVKLLTPEYAEAEDQPKAEQVEYEEAIPISEDDLEEHRHHCSECPLRKEYMEKHILTKHHNSMYRCDICGQLLKAMFIKAHMEGNHPPLIASVRPVAESKFERKMLFCSLCKYSSKSKYVIRRHMVSQHLTELEEENSIINEIEEFEFIPHAEDLQKTPANIQFELISEEEDAYLEEGEVEDEVIELEEIEQANEGSDDIALSNAVKEEDPDNIQQPIEEFENIPHAEDLQKDPANIQFELTSEEEDAYLKEGEVEDEVIELEEIEQANEGSDDIALSNAVKEEDPDNIQQPIEEFENIPHAEDLQKDPANIQFELTSEEEDAYLKEGEVEDEVIELEEIEQANEGSDDIALSNPIEEFKNIHHAEDLQKDPHNIQPKEFEVASEEEEVANVEAKEEVIELDEISLTCTSNEDIYDIHQPLVKDEIHIEDTDSPEIETVEDIFAVDAACSSNEQRQSKQERGLTYDQAQRRWYCQQCSYSGKSRHYAVSHFEHVHRGVPKKKMQCEICSYESGSWRYFNEHINRKHRTEPRPAILPDEGIPCKQQGCDYKAPSVDELSRHIARHLQTSIQEMMKYKCEECHFATVSKAVLKKHKCMPVRLFECYGCRFKCDMRINLYQHIYKCHGYTYSKKKGYRCRKCGCAAKGKTWMKRHYAKCSEK</sequence>
<feature type="domain" description="C2H2-type" evidence="5">
    <location>
        <begin position="65"/>
        <end position="85"/>
    </location>
</feature>
<feature type="domain" description="C2H2-type" evidence="5">
    <location>
        <begin position="498"/>
        <end position="521"/>
    </location>
</feature>
<dbReference type="PANTHER" id="PTHR24408:SF36">
    <property type="entry name" value="BTB DOMAIN-CONTAINING PROTEIN"/>
    <property type="match status" value="1"/>
</dbReference>
<evidence type="ECO:0000256" key="4">
    <source>
        <dbReference type="ARBA" id="ARBA00022833"/>
    </source>
</evidence>
<keyword evidence="1" id="KW-0479">Metal-binding</keyword>
<evidence type="ECO:0000256" key="1">
    <source>
        <dbReference type="ARBA" id="ARBA00022723"/>
    </source>
</evidence>